<feature type="compositionally biased region" description="Basic and acidic residues" evidence="1">
    <location>
        <begin position="275"/>
        <end position="286"/>
    </location>
</feature>
<dbReference type="SMART" id="SM00470">
    <property type="entry name" value="ParB"/>
    <property type="match status" value="1"/>
</dbReference>
<name>A0ABP8BT09_9ACTN</name>
<dbReference type="Proteomes" id="UP001501710">
    <property type="component" value="Unassembled WGS sequence"/>
</dbReference>
<dbReference type="EMBL" id="BAABAS010000003">
    <property type="protein sequence ID" value="GAA4224535.1"/>
    <property type="molecule type" value="Genomic_DNA"/>
</dbReference>
<proteinExistence type="predicted"/>
<accession>A0ABP8BT09</accession>
<feature type="domain" description="ParB-like N-terminal" evidence="2">
    <location>
        <begin position="37"/>
        <end position="121"/>
    </location>
</feature>
<protein>
    <recommendedName>
        <fullName evidence="2">ParB-like N-terminal domain-containing protein</fullName>
    </recommendedName>
</protein>
<gene>
    <name evidence="3" type="ORF">GCM10022254_04210</name>
</gene>
<feature type="region of interest" description="Disordered" evidence="1">
    <location>
        <begin position="227"/>
        <end position="336"/>
    </location>
</feature>
<feature type="compositionally biased region" description="Low complexity" evidence="1">
    <location>
        <begin position="250"/>
        <end position="272"/>
    </location>
</feature>
<dbReference type="InterPro" id="IPR003115">
    <property type="entry name" value="ParB_N"/>
</dbReference>
<dbReference type="RefSeq" id="WP_344888673.1">
    <property type="nucleotide sequence ID" value="NZ_BAABAS010000003.1"/>
</dbReference>
<dbReference type="SUPFAM" id="SSF110849">
    <property type="entry name" value="ParB/Sulfiredoxin"/>
    <property type="match status" value="1"/>
</dbReference>
<feature type="compositionally biased region" description="Basic and acidic residues" evidence="1">
    <location>
        <begin position="227"/>
        <end position="244"/>
    </location>
</feature>
<evidence type="ECO:0000259" key="2">
    <source>
        <dbReference type="SMART" id="SM00470"/>
    </source>
</evidence>
<comment type="caution">
    <text evidence="3">The sequence shown here is derived from an EMBL/GenBank/DDBJ whole genome shotgun (WGS) entry which is preliminary data.</text>
</comment>
<evidence type="ECO:0000256" key="1">
    <source>
        <dbReference type="SAM" id="MobiDB-lite"/>
    </source>
</evidence>
<reference evidence="4" key="1">
    <citation type="journal article" date="2019" name="Int. J. Syst. Evol. Microbiol.">
        <title>The Global Catalogue of Microorganisms (GCM) 10K type strain sequencing project: providing services to taxonomists for standard genome sequencing and annotation.</title>
        <authorList>
            <consortium name="The Broad Institute Genomics Platform"/>
            <consortium name="The Broad Institute Genome Sequencing Center for Infectious Disease"/>
            <person name="Wu L."/>
            <person name="Ma J."/>
        </authorList>
    </citation>
    <scope>NUCLEOTIDE SEQUENCE [LARGE SCALE GENOMIC DNA]</scope>
    <source>
        <strain evidence="4">JCM 17440</strain>
    </source>
</reference>
<feature type="region of interest" description="Disordered" evidence="1">
    <location>
        <begin position="1"/>
        <end position="21"/>
    </location>
</feature>
<sequence>MSDLADQETARVYSPDPSADADDSVLSPYWINSHPIARVPVDALVITDSPRLGGENWDHVRLLAELGGGLPPIMVHQPTMRVIDGVHRVQAAILNDAETIEARLLDCDLNVAFVLAVKANVAHGLPLSQPDRMAAAGRIIAAHPQWSDRAVAAATGLSDKTIARLRDRTGQGAAQPAARLGRDGRLRPLDSAAKRRRAAAMISDEPDAGLRAIARATGLSLATVRDVRQRVGRGEDPVPERYRNGPDGPGPSAASLSSSLSSSPAGSAPVPSFGDELRPPTGDETHSAAGRPDPPVPRSDLGAERRTASAQEPQPVIDEPSRRSPGAQRPRHADLPVDRHEVLARLRNDPSLRFSETGRQTLRCLHRYTVDVEGLEGLCRNLPDHCAPVIADLALSCATAWTTLAERLRQRTE</sequence>
<keyword evidence="4" id="KW-1185">Reference proteome</keyword>
<evidence type="ECO:0000313" key="3">
    <source>
        <dbReference type="EMBL" id="GAA4224535.1"/>
    </source>
</evidence>
<evidence type="ECO:0000313" key="4">
    <source>
        <dbReference type="Proteomes" id="UP001501710"/>
    </source>
</evidence>
<organism evidence="3 4">
    <name type="scientific">Actinomadura meridiana</name>
    <dbReference type="NCBI Taxonomy" id="559626"/>
    <lineage>
        <taxon>Bacteria</taxon>
        <taxon>Bacillati</taxon>
        <taxon>Actinomycetota</taxon>
        <taxon>Actinomycetes</taxon>
        <taxon>Streptosporangiales</taxon>
        <taxon>Thermomonosporaceae</taxon>
        <taxon>Actinomadura</taxon>
    </lineage>
</organism>
<dbReference type="InterPro" id="IPR036086">
    <property type="entry name" value="ParB/Sulfiredoxin_sf"/>
</dbReference>